<gene>
    <name evidence="2" type="ORF">GCM10009802_08400</name>
</gene>
<dbReference type="RefSeq" id="WP_344287981.1">
    <property type="nucleotide sequence ID" value="NZ_BAAAPF010000010.1"/>
</dbReference>
<dbReference type="PROSITE" id="PS50943">
    <property type="entry name" value="HTH_CROC1"/>
    <property type="match status" value="1"/>
</dbReference>
<evidence type="ECO:0000313" key="2">
    <source>
        <dbReference type="EMBL" id="GAA2110971.1"/>
    </source>
</evidence>
<protein>
    <submittedName>
        <fullName evidence="2">Helix-turn-helix transcriptional regulator</fullName>
    </submittedName>
</protein>
<dbReference type="SUPFAM" id="SSF47413">
    <property type="entry name" value="lambda repressor-like DNA-binding domains"/>
    <property type="match status" value="1"/>
</dbReference>
<comment type="caution">
    <text evidence="2">The sequence shown here is derived from an EMBL/GenBank/DDBJ whole genome shotgun (WGS) entry which is preliminary data.</text>
</comment>
<accession>A0ABP5J5K1</accession>
<dbReference type="Gene3D" id="1.10.260.40">
    <property type="entry name" value="lambda repressor-like DNA-binding domains"/>
    <property type="match status" value="1"/>
</dbReference>
<sequence>MPDESVEMTIDGEQLRDCRERQGMTRAVLGGLVARSEDWVKKVERGDRTVRSLSMIVRLARTLGCQDVNDLTRGEVSVPIVGGGKVTHPGVAGLRAAIHAPLFTAAGAPEDVGELAGRVRQAWDVWHRARDQRTAVAAVLPGLIAAGHATVRAADAGERRRASVILSEAYALAQQYAAHVVEPELYWVIVDRARMAAEQADDPVALASAAWIVGNGLRVVGYTDEALRMVADAADTLRPQLEGGTPRLQGMFGSLCLHAAVTAAQDGKDGDAWRWHGEADRTAGALGSAYAHPWTMFGTGNVAVHAVTIGADLRTPGIALQQLADTDPGSIPSVERRSRLFLDAAKAEHVRKEKASALQYLRLAYETSPEAVRYVPSGRALAEDLNRTVTGALSHSARQLAEDVGVAA</sequence>
<dbReference type="InterPro" id="IPR010982">
    <property type="entry name" value="Lambda_DNA-bd_dom_sf"/>
</dbReference>
<feature type="domain" description="HTH cro/C1-type" evidence="1">
    <location>
        <begin position="15"/>
        <end position="71"/>
    </location>
</feature>
<evidence type="ECO:0000313" key="3">
    <source>
        <dbReference type="Proteomes" id="UP001500443"/>
    </source>
</evidence>
<keyword evidence="3" id="KW-1185">Reference proteome</keyword>
<reference evidence="3" key="1">
    <citation type="journal article" date="2019" name="Int. J. Syst. Evol. Microbiol.">
        <title>The Global Catalogue of Microorganisms (GCM) 10K type strain sequencing project: providing services to taxonomists for standard genome sequencing and annotation.</title>
        <authorList>
            <consortium name="The Broad Institute Genomics Platform"/>
            <consortium name="The Broad Institute Genome Sequencing Center for Infectious Disease"/>
            <person name="Wu L."/>
            <person name="Ma J."/>
        </authorList>
    </citation>
    <scope>NUCLEOTIDE SEQUENCE [LARGE SCALE GENOMIC DNA]</scope>
    <source>
        <strain evidence="3">JCM 15481</strain>
    </source>
</reference>
<evidence type="ECO:0000259" key="1">
    <source>
        <dbReference type="PROSITE" id="PS50943"/>
    </source>
</evidence>
<name>A0ABP5J5K1_9ACTN</name>
<organism evidence="2 3">
    <name type="scientific">Streptomyces synnematoformans</name>
    <dbReference type="NCBI Taxonomy" id="415721"/>
    <lineage>
        <taxon>Bacteria</taxon>
        <taxon>Bacillati</taxon>
        <taxon>Actinomycetota</taxon>
        <taxon>Actinomycetes</taxon>
        <taxon>Kitasatosporales</taxon>
        <taxon>Streptomycetaceae</taxon>
        <taxon>Streptomyces</taxon>
    </lineage>
</organism>
<dbReference type="Pfam" id="PF13560">
    <property type="entry name" value="HTH_31"/>
    <property type="match status" value="1"/>
</dbReference>
<dbReference type="CDD" id="cd00093">
    <property type="entry name" value="HTH_XRE"/>
    <property type="match status" value="1"/>
</dbReference>
<dbReference type="EMBL" id="BAAAPF010000010">
    <property type="protein sequence ID" value="GAA2110971.1"/>
    <property type="molecule type" value="Genomic_DNA"/>
</dbReference>
<proteinExistence type="predicted"/>
<dbReference type="Proteomes" id="UP001500443">
    <property type="component" value="Unassembled WGS sequence"/>
</dbReference>
<dbReference type="InterPro" id="IPR001387">
    <property type="entry name" value="Cro/C1-type_HTH"/>
</dbReference>